<sequence>MKNILTLFKQKMVIGGIFMAVFYQIVFITIYMSGYGAMSDNLDQLSVAIVNEDEQYGKEIADSLASELPFKLITNVNLADAQQELDDRDLHMIIHIPENFTEKLQTEGEQAPLDFFINQSTPAMVASSMQQVATQLTSTLNQQFAVQNAERLLLAHNMPEEQAKALAAGIATKLASEINLSNPIPAGMQNQVAPVFLSMVSLVGAMIFAMLGTGAAQSLAPSMGKWHAFLAFHGVSAIVSVIAPVVGLAIAFGFHGYGFETFFKMWGLHALEMFAAIEFMGIFFFLAGQAGMLISLFFILVQSITSGLMMPQAIMPDFYRIISYISVMYYSGQSDLSLMFGGGKTGEHILGLVLIAAAAILINTLIYWRKTAAKQLAEPARVFATD</sequence>
<gene>
    <name evidence="7" type="ORF">PAT3040_02958</name>
</gene>
<dbReference type="InterPro" id="IPR013525">
    <property type="entry name" value="ABC2_TM"/>
</dbReference>
<organism evidence="7 8">
    <name type="scientific">Paenibacillus agaridevorans</name>
    <dbReference type="NCBI Taxonomy" id="171404"/>
    <lineage>
        <taxon>Bacteria</taxon>
        <taxon>Bacillati</taxon>
        <taxon>Bacillota</taxon>
        <taxon>Bacilli</taxon>
        <taxon>Bacillales</taxon>
        <taxon>Paenibacillaceae</taxon>
        <taxon>Paenibacillus</taxon>
    </lineage>
</organism>
<keyword evidence="4 5" id="KW-0472">Membrane</keyword>
<comment type="subcellular location">
    <subcellularLocation>
        <location evidence="1">Membrane</location>
        <topology evidence="1">Multi-pass membrane protein</topology>
    </subcellularLocation>
</comment>
<dbReference type="Proteomes" id="UP000245202">
    <property type="component" value="Unassembled WGS sequence"/>
</dbReference>
<evidence type="ECO:0000256" key="3">
    <source>
        <dbReference type="ARBA" id="ARBA00022989"/>
    </source>
</evidence>
<feature type="transmembrane region" description="Helical" evidence="5">
    <location>
        <begin position="228"/>
        <end position="254"/>
    </location>
</feature>
<keyword evidence="3 5" id="KW-1133">Transmembrane helix</keyword>
<dbReference type="GO" id="GO:0016020">
    <property type="term" value="C:membrane"/>
    <property type="evidence" value="ECO:0007669"/>
    <property type="project" value="UniProtKB-SubCell"/>
</dbReference>
<evidence type="ECO:0000256" key="4">
    <source>
        <dbReference type="ARBA" id="ARBA00023136"/>
    </source>
</evidence>
<evidence type="ECO:0000313" key="7">
    <source>
        <dbReference type="EMBL" id="GBG08378.1"/>
    </source>
</evidence>
<accession>A0A2R5ETK3</accession>
<evidence type="ECO:0000313" key="8">
    <source>
        <dbReference type="Proteomes" id="UP000245202"/>
    </source>
</evidence>
<proteinExistence type="predicted"/>
<dbReference type="Gene3D" id="3.40.1710.10">
    <property type="entry name" value="abc type-2 transporter like domain"/>
    <property type="match status" value="1"/>
</dbReference>
<dbReference type="PANTHER" id="PTHR43077">
    <property type="entry name" value="TRANSPORT PERMEASE YVFS-RELATED"/>
    <property type="match status" value="1"/>
</dbReference>
<keyword evidence="2 5" id="KW-0812">Transmembrane</keyword>
<dbReference type="AlphaFoldDB" id="A0A2R5ETK3"/>
<dbReference type="EMBL" id="BDQX01000163">
    <property type="protein sequence ID" value="GBG08378.1"/>
    <property type="molecule type" value="Genomic_DNA"/>
</dbReference>
<reference evidence="7 8" key="1">
    <citation type="submission" date="2017-08" db="EMBL/GenBank/DDBJ databases">
        <title>Substantial Increase in Enzyme Production by Combined Drug-Resistance Mutations in Paenibacillus agaridevorans.</title>
        <authorList>
            <person name="Tanaka Y."/>
            <person name="Funane K."/>
            <person name="Hosaka T."/>
            <person name="Shiwa Y."/>
            <person name="Fujita N."/>
            <person name="Miyazaki T."/>
            <person name="Yoshikawa H."/>
            <person name="Murakami K."/>
            <person name="Kasahara K."/>
            <person name="Inaoka T."/>
            <person name="Hiraga Y."/>
            <person name="Ochi K."/>
        </authorList>
    </citation>
    <scope>NUCLEOTIDE SEQUENCE [LARGE SCALE GENOMIC DNA]</scope>
    <source>
        <strain evidence="7 8">T-3040</strain>
    </source>
</reference>
<evidence type="ECO:0000256" key="5">
    <source>
        <dbReference type="SAM" id="Phobius"/>
    </source>
</evidence>
<feature type="transmembrane region" description="Helical" evidence="5">
    <location>
        <begin position="12"/>
        <end position="32"/>
    </location>
</feature>
<keyword evidence="8" id="KW-1185">Reference proteome</keyword>
<dbReference type="InterPro" id="IPR051328">
    <property type="entry name" value="T7SS_ABC-Transporter"/>
</dbReference>
<comment type="caution">
    <text evidence="7">The sequence shown here is derived from an EMBL/GenBank/DDBJ whole genome shotgun (WGS) entry which is preliminary data.</text>
</comment>
<feature type="transmembrane region" description="Helical" evidence="5">
    <location>
        <begin position="274"/>
        <end position="301"/>
    </location>
</feature>
<dbReference type="Pfam" id="PF12698">
    <property type="entry name" value="ABC2_membrane_3"/>
    <property type="match status" value="1"/>
</dbReference>
<dbReference type="GO" id="GO:0140359">
    <property type="term" value="F:ABC-type transporter activity"/>
    <property type="evidence" value="ECO:0007669"/>
    <property type="project" value="InterPro"/>
</dbReference>
<protein>
    <recommendedName>
        <fullName evidence="6">ABC-2 type transporter transmembrane domain-containing protein</fullName>
    </recommendedName>
</protein>
<evidence type="ECO:0000256" key="1">
    <source>
        <dbReference type="ARBA" id="ARBA00004141"/>
    </source>
</evidence>
<evidence type="ECO:0000256" key="2">
    <source>
        <dbReference type="ARBA" id="ARBA00022692"/>
    </source>
</evidence>
<dbReference type="PANTHER" id="PTHR43077:SF10">
    <property type="entry name" value="TRANSPORT PERMEASE PROTEIN"/>
    <property type="match status" value="1"/>
</dbReference>
<evidence type="ECO:0000259" key="6">
    <source>
        <dbReference type="Pfam" id="PF12698"/>
    </source>
</evidence>
<feature type="domain" description="ABC-2 type transporter transmembrane" evidence="6">
    <location>
        <begin position="17"/>
        <end position="363"/>
    </location>
</feature>
<feature type="transmembrane region" description="Helical" evidence="5">
    <location>
        <begin position="350"/>
        <end position="368"/>
    </location>
</feature>
<name>A0A2R5ETK3_9BACL</name>
<dbReference type="RefSeq" id="WP_108993338.1">
    <property type="nucleotide sequence ID" value="NZ_BDQX01000163.1"/>
</dbReference>
<feature type="transmembrane region" description="Helical" evidence="5">
    <location>
        <begin position="195"/>
        <end position="216"/>
    </location>
</feature>